<dbReference type="InterPro" id="IPR036265">
    <property type="entry name" value="HIT-like_sf"/>
</dbReference>
<keyword evidence="3" id="KW-1185">Reference proteome</keyword>
<dbReference type="Gene3D" id="3.30.428.70">
    <property type="match status" value="1"/>
</dbReference>
<dbReference type="InterPro" id="IPR043171">
    <property type="entry name" value="Ap4A_phos1/2-like"/>
</dbReference>
<reference evidence="2 3" key="1">
    <citation type="submission" date="2024-03" db="EMBL/GenBank/DDBJ databases">
        <title>Complete genome sequence of the green alga Chloropicon roscoffensis RCC1871.</title>
        <authorList>
            <person name="Lemieux C."/>
            <person name="Pombert J.-F."/>
            <person name="Otis C."/>
            <person name="Turmel M."/>
        </authorList>
    </citation>
    <scope>NUCLEOTIDE SEQUENCE [LARGE SCALE GENOMIC DNA]</scope>
    <source>
        <strain evidence="2 3">RCC1871</strain>
    </source>
</reference>
<dbReference type="Pfam" id="PF19327">
    <property type="entry name" value="Ap4A_phos_N"/>
    <property type="match status" value="1"/>
</dbReference>
<dbReference type="GO" id="GO:0005524">
    <property type="term" value="F:ATP binding"/>
    <property type="evidence" value="ECO:0007669"/>
    <property type="project" value="InterPro"/>
</dbReference>
<dbReference type="SUPFAM" id="SSF54197">
    <property type="entry name" value="HIT-like"/>
    <property type="match status" value="1"/>
</dbReference>
<dbReference type="GO" id="GO:0009117">
    <property type="term" value="P:nucleotide metabolic process"/>
    <property type="evidence" value="ECO:0007669"/>
    <property type="project" value="InterPro"/>
</dbReference>
<evidence type="ECO:0000313" key="3">
    <source>
        <dbReference type="Proteomes" id="UP001472866"/>
    </source>
</evidence>
<sequence length="152" mass="16714">MPASKGAAGFCWQAVERALERARGANALRDIPTVPRRHGKFVLRLSENLRQKPKLEEASGVGPISRPKRLDPFERNNLDPDLVVCDLGSGHTVLLNKFPVVSPHLLVVTRDFEPQTDLSAADYRACLSVLGQWRGEDGGLAFYNSGPHSGMR</sequence>
<feature type="domain" description="Ap4A phosphorylase 1/2 N-terminal" evidence="1">
    <location>
        <begin position="8"/>
        <end position="150"/>
    </location>
</feature>
<proteinExistence type="predicted"/>
<dbReference type="InterPro" id="IPR009163">
    <property type="entry name" value="Ap4A_phos1/2"/>
</dbReference>
<dbReference type="EMBL" id="CP151509">
    <property type="protein sequence ID" value="WZN64072.1"/>
    <property type="molecule type" value="Genomic_DNA"/>
</dbReference>
<name>A0AAX4PCK2_9CHLO</name>
<protein>
    <recommendedName>
        <fullName evidence="1">Ap4A phosphorylase 1/2 N-terminal domain-containing protein</fullName>
    </recommendedName>
</protein>
<dbReference type="PANTHER" id="PTHR38420:SF1">
    <property type="entry name" value="PUTATIVE (AFU_ORTHOLOGUE AFUA_5G14690)-RELATED"/>
    <property type="match status" value="1"/>
</dbReference>
<dbReference type="PANTHER" id="PTHR38420">
    <property type="entry name" value="AP-4-A PHOSPHORYLASE II"/>
    <property type="match status" value="1"/>
</dbReference>
<dbReference type="GO" id="GO:0003877">
    <property type="term" value="F:ATP:ADP adenylyltransferase activity"/>
    <property type="evidence" value="ECO:0007669"/>
    <property type="project" value="InterPro"/>
</dbReference>
<dbReference type="AlphaFoldDB" id="A0AAX4PCK2"/>
<accession>A0AAX4PCK2</accession>
<dbReference type="Proteomes" id="UP001472866">
    <property type="component" value="Chromosome 09"/>
</dbReference>
<evidence type="ECO:0000313" key="2">
    <source>
        <dbReference type="EMBL" id="WZN64072.1"/>
    </source>
</evidence>
<gene>
    <name evidence="2" type="ORF">HKI87_09g56260</name>
</gene>
<evidence type="ECO:0000259" key="1">
    <source>
        <dbReference type="Pfam" id="PF19327"/>
    </source>
</evidence>
<organism evidence="2 3">
    <name type="scientific">Chloropicon roscoffensis</name>
    <dbReference type="NCBI Taxonomy" id="1461544"/>
    <lineage>
        <taxon>Eukaryota</taxon>
        <taxon>Viridiplantae</taxon>
        <taxon>Chlorophyta</taxon>
        <taxon>Chloropicophyceae</taxon>
        <taxon>Chloropicales</taxon>
        <taxon>Chloropicaceae</taxon>
        <taxon>Chloropicon</taxon>
    </lineage>
</organism>
<dbReference type="InterPro" id="IPR045759">
    <property type="entry name" value="Ap4A_phos1/2_N"/>
</dbReference>